<dbReference type="GO" id="GO:0016279">
    <property type="term" value="F:protein-lysine N-methyltransferase activity"/>
    <property type="evidence" value="ECO:0007669"/>
    <property type="project" value="UniProtKB-UniRule"/>
</dbReference>
<protein>
    <recommendedName>
        <fullName evidence="5">Protein N-terminal and lysine N-methyltransferase EFM7</fullName>
        <ecNumber evidence="5">2.1.1.-</ecNumber>
    </recommendedName>
    <alternativeName>
        <fullName evidence="5">Elongation factor methyltransferase 7</fullName>
    </alternativeName>
</protein>
<reference evidence="6 7" key="1">
    <citation type="journal article" date="2018" name="BMC Genomics">
        <title>Genomic evidence for intraspecific hybridization in a clonal and extremely halotolerant yeast.</title>
        <authorList>
            <person name="Gostincar C."/>
            <person name="Stajich J.E."/>
            <person name="Zupancic J."/>
            <person name="Zalar P."/>
            <person name="Gunde-Cimerman N."/>
        </authorList>
    </citation>
    <scope>NUCLEOTIDE SEQUENCE [LARGE SCALE GENOMIC DNA]</scope>
    <source>
        <strain evidence="6 7">EXF-10513</strain>
    </source>
</reference>
<dbReference type="PANTHER" id="PTHR14614">
    <property type="entry name" value="HEPATOCELLULAR CARCINOMA-ASSOCIATED ANTIGEN"/>
    <property type="match status" value="1"/>
</dbReference>
<feature type="binding site" evidence="5">
    <location>
        <begin position="81"/>
        <end position="83"/>
    </location>
    <ligand>
        <name>S-adenosyl-L-methionine</name>
        <dbReference type="ChEBI" id="CHEBI:59789"/>
    </ligand>
</feature>
<feature type="binding site" evidence="5">
    <location>
        <position position="54"/>
    </location>
    <ligand>
        <name>S-adenosyl-L-methionine</name>
        <dbReference type="ChEBI" id="CHEBI:59789"/>
    </ligand>
</feature>
<evidence type="ECO:0000313" key="6">
    <source>
        <dbReference type="EMBL" id="RMY59243.1"/>
    </source>
</evidence>
<dbReference type="InterPro" id="IPR029063">
    <property type="entry name" value="SAM-dependent_MTases_sf"/>
</dbReference>
<evidence type="ECO:0000313" key="7">
    <source>
        <dbReference type="Proteomes" id="UP000269539"/>
    </source>
</evidence>
<dbReference type="GO" id="GO:0032259">
    <property type="term" value="P:methylation"/>
    <property type="evidence" value="ECO:0007669"/>
    <property type="project" value="UniProtKB-KW"/>
</dbReference>
<feature type="binding site" evidence="5">
    <location>
        <position position="103"/>
    </location>
    <ligand>
        <name>S-adenosyl-L-methionine</name>
        <dbReference type="ChEBI" id="CHEBI:59789"/>
    </ligand>
</feature>
<dbReference type="GO" id="GO:0005737">
    <property type="term" value="C:cytoplasm"/>
    <property type="evidence" value="ECO:0007669"/>
    <property type="project" value="UniProtKB-SubCell"/>
</dbReference>
<dbReference type="PANTHER" id="PTHR14614:SF10">
    <property type="entry name" value="PROTEIN N-TERMINAL AND LYSINE N-METHYLTRANSFERASE EFM7"/>
    <property type="match status" value="1"/>
</dbReference>
<dbReference type="EMBL" id="QWIO01002255">
    <property type="protein sequence ID" value="RMY59243.1"/>
    <property type="molecule type" value="Genomic_DNA"/>
</dbReference>
<evidence type="ECO:0000256" key="1">
    <source>
        <dbReference type="ARBA" id="ARBA00022490"/>
    </source>
</evidence>
<dbReference type="EC" id="2.1.1.-" evidence="5"/>
<keyword evidence="4 5" id="KW-0949">S-adenosyl-L-methionine</keyword>
<comment type="function">
    <text evidence="5">S-adenosyl-L-methionine-dependent protein methyltransferase that trimethylates the N-terminal glycine 'Gly-2' of elongation factor 1-alpha, before also catalyzing the mono- and dimethylation of 'Lys-3'.</text>
</comment>
<evidence type="ECO:0000256" key="3">
    <source>
        <dbReference type="ARBA" id="ARBA00022679"/>
    </source>
</evidence>
<dbReference type="Gene3D" id="3.40.50.150">
    <property type="entry name" value="Vaccinia Virus protein VP39"/>
    <property type="match status" value="1"/>
</dbReference>
<keyword evidence="1 5" id="KW-0963">Cytoplasm</keyword>
<dbReference type="Proteomes" id="UP000269539">
    <property type="component" value="Unassembled WGS sequence"/>
</dbReference>
<comment type="subcellular location">
    <subcellularLocation>
        <location evidence="5">Cytoplasm</location>
    </subcellularLocation>
</comment>
<organism evidence="6 7">
    <name type="scientific">Hortaea werneckii</name>
    <name type="common">Black yeast</name>
    <name type="synonym">Cladosporium werneckii</name>
    <dbReference type="NCBI Taxonomy" id="91943"/>
    <lineage>
        <taxon>Eukaryota</taxon>
        <taxon>Fungi</taxon>
        <taxon>Dikarya</taxon>
        <taxon>Ascomycota</taxon>
        <taxon>Pezizomycotina</taxon>
        <taxon>Dothideomycetes</taxon>
        <taxon>Dothideomycetidae</taxon>
        <taxon>Mycosphaerellales</taxon>
        <taxon>Teratosphaeriaceae</taxon>
        <taxon>Hortaea</taxon>
    </lineage>
</organism>
<dbReference type="GO" id="GO:0071885">
    <property type="term" value="F:N-terminal protein N-methyltransferase activity"/>
    <property type="evidence" value="ECO:0007669"/>
    <property type="project" value="UniProtKB-UniRule"/>
</dbReference>
<dbReference type="SUPFAM" id="SSF53335">
    <property type="entry name" value="S-adenosyl-L-methionine-dependent methyltransferases"/>
    <property type="match status" value="1"/>
</dbReference>
<sequence>MSDDESMGGDLFQEPEGYFKPEEEPTFVRHQMLNGNELQLRLVGHNPLWGHLLWNAGRTLADYLETNCDRLIQGKTVLELGAGAGLPSLICAVKGATQTVVTDYPDPDLVENLRYNVEHCDRLPSPRNIEAEGYLWGAPATEIARHLPKSDQAQGFDLLILADLLFNHSEHRKLVATVQQTLKKSHDAQALVFFTPYRPWLLEKDLAFFDLARSEGFNVEKIFEKPMEKVMFEEDPGPAVTDLAHMLKRELTSAPEESYPCGIAIAALFQQPNKAQELPLMILLTNVHRRRNLFCSALAFLSQTTR</sequence>
<feature type="binding site" evidence="5">
    <location>
        <position position="136"/>
    </location>
    <ligand>
        <name>S-adenosyl-L-methionine</name>
        <dbReference type="ChEBI" id="CHEBI:59789"/>
    </ligand>
</feature>
<dbReference type="HAMAP" id="MF_03223">
    <property type="entry name" value="Methyltr_EFM7"/>
    <property type="match status" value="1"/>
</dbReference>
<dbReference type="InterPro" id="IPR019410">
    <property type="entry name" value="Methyltransf_16"/>
</dbReference>
<dbReference type="AlphaFoldDB" id="A0A3M7D4Z7"/>
<keyword evidence="3 5" id="KW-0808">Transferase</keyword>
<gene>
    <name evidence="5" type="primary">EFM7</name>
    <name evidence="6" type="ORF">D0864_13251</name>
</gene>
<feature type="binding site" evidence="5">
    <location>
        <position position="162"/>
    </location>
    <ligand>
        <name>S-adenosyl-L-methionine</name>
        <dbReference type="ChEBI" id="CHEBI:59789"/>
    </ligand>
</feature>
<evidence type="ECO:0000256" key="4">
    <source>
        <dbReference type="ARBA" id="ARBA00022691"/>
    </source>
</evidence>
<dbReference type="InterPro" id="IPR025784">
    <property type="entry name" value="EFM7"/>
</dbReference>
<accession>A0A3M7D4Z7</accession>
<evidence type="ECO:0000256" key="2">
    <source>
        <dbReference type="ARBA" id="ARBA00022603"/>
    </source>
</evidence>
<name>A0A3M7D4Z7_HORWE</name>
<proteinExistence type="inferred from homology"/>
<keyword evidence="2 5" id="KW-0489">Methyltransferase</keyword>
<comment type="caution">
    <text evidence="6">The sequence shown here is derived from an EMBL/GenBank/DDBJ whole genome shotgun (WGS) entry which is preliminary data.</text>
</comment>
<dbReference type="PROSITE" id="PS51560">
    <property type="entry name" value="SAM_MT_NNT1"/>
    <property type="match status" value="1"/>
</dbReference>
<evidence type="ECO:0000256" key="5">
    <source>
        <dbReference type="HAMAP-Rule" id="MF_03223"/>
    </source>
</evidence>
<dbReference type="Pfam" id="PF10294">
    <property type="entry name" value="Methyltransf_16"/>
    <property type="match status" value="1"/>
</dbReference>
<comment type="similarity">
    <text evidence="5">Belongs to the class I-like SAM-binding methyltransferase superfamily. EFM7 family.</text>
</comment>